<keyword evidence="2" id="KW-1185">Reference proteome</keyword>
<dbReference type="RefSeq" id="WP_185033378.1">
    <property type="nucleotide sequence ID" value="NZ_JACHMQ010000001.1"/>
</dbReference>
<accession>A0A7X0G704</accession>
<organism evidence="1 2">
    <name type="scientific">Actinomadura coerulea</name>
    <dbReference type="NCBI Taxonomy" id="46159"/>
    <lineage>
        <taxon>Bacteria</taxon>
        <taxon>Bacillati</taxon>
        <taxon>Actinomycetota</taxon>
        <taxon>Actinomycetes</taxon>
        <taxon>Streptosporangiales</taxon>
        <taxon>Thermomonosporaceae</taxon>
        <taxon>Actinomadura</taxon>
    </lineage>
</organism>
<dbReference type="Proteomes" id="UP000546324">
    <property type="component" value="Unassembled WGS sequence"/>
</dbReference>
<evidence type="ECO:0000313" key="2">
    <source>
        <dbReference type="Proteomes" id="UP000546324"/>
    </source>
</evidence>
<protein>
    <submittedName>
        <fullName evidence="1">Uncharacterized protein</fullName>
    </submittedName>
</protein>
<proteinExistence type="predicted"/>
<dbReference type="PANTHER" id="PTHR34613:SF1">
    <property type="entry name" value="SLL6017 PROTEIN"/>
    <property type="match status" value="1"/>
</dbReference>
<dbReference type="AlphaFoldDB" id="A0A7X0G704"/>
<comment type="caution">
    <text evidence="1">The sequence shown here is derived from an EMBL/GenBank/DDBJ whole genome shotgun (WGS) entry which is preliminary data.</text>
</comment>
<gene>
    <name evidence="1" type="ORF">BKA00_007584</name>
</gene>
<name>A0A7X0G704_9ACTN</name>
<reference evidence="1 2" key="1">
    <citation type="submission" date="2020-08" db="EMBL/GenBank/DDBJ databases">
        <title>Sequencing the genomes of 1000 actinobacteria strains.</title>
        <authorList>
            <person name="Klenk H.-P."/>
        </authorList>
    </citation>
    <scope>NUCLEOTIDE SEQUENCE [LARGE SCALE GENOMIC DNA]</scope>
    <source>
        <strain evidence="1 2">DSM 43675</strain>
    </source>
</reference>
<dbReference type="EMBL" id="JACHMQ010000001">
    <property type="protein sequence ID" value="MBB6400670.1"/>
    <property type="molecule type" value="Genomic_DNA"/>
</dbReference>
<evidence type="ECO:0000313" key="1">
    <source>
        <dbReference type="EMBL" id="MBB6400670.1"/>
    </source>
</evidence>
<sequence>MVSAKHEGPIQIIRDNPEVVAQLLHTAFGIAVSDAATIRSTSETCTQLAPAAYVADNVVEICEAGSTEPTIGVIAETQLAKDPRKHGSWPLYLTSLHAKLMCPCYLLVICPSRSVAEWARETIQIGHPGFNLAPYVLGPGMGPLVTTPDQAAQMPEMTVLAALANIIPKDKESLKITHAALATISNEDEEIGKQYTDLVVDVLSKAAQEILEGYVNTGVAGYKYKSSPFRRLHAEGKAEGKAEGEAESVLKVLDARGLSVSEEVREQILGCADPEQLDQWLVRAATAESADHLFG</sequence>
<dbReference type="PANTHER" id="PTHR34613">
    <property type="entry name" value="SLL0800 PROTEIN"/>
    <property type="match status" value="1"/>
</dbReference>